<dbReference type="InterPro" id="IPR052067">
    <property type="entry name" value="Metal_resp_HTH_trans_reg"/>
</dbReference>
<evidence type="ECO:0000256" key="2">
    <source>
        <dbReference type="ARBA" id="ARBA00023125"/>
    </source>
</evidence>
<evidence type="ECO:0000313" key="5">
    <source>
        <dbReference type="EMBL" id="SMC11307.1"/>
    </source>
</evidence>
<dbReference type="PRINTS" id="PR00598">
    <property type="entry name" value="HTHMARR"/>
</dbReference>
<dbReference type="PANTHER" id="PTHR35790">
    <property type="entry name" value="HTH-TYPE TRANSCRIPTIONAL REGULATOR PCHR"/>
    <property type="match status" value="1"/>
</dbReference>
<dbReference type="SUPFAM" id="SSF46785">
    <property type="entry name" value="Winged helix' DNA-binding domain"/>
    <property type="match status" value="1"/>
</dbReference>
<keyword evidence="1" id="KW-0805">Transcription regulation</keyword>
<name>A0A1X7BNV3_9RHOB</name>
<dbReference type="GO" id="GO:0003677">
    <property type="term" value="F:DNA binding"/>
    <property type="evidence" value="ECO:0007669"/>
    <property type="project" value="UniProtKB-KW"/>
</dbReference>
<sequence>MQPGKGYWEKILSEARGCLMVEGKTQKIPPQGFDLKSFFPYQTRVFYKHVIQAVSRVYEARYDMKPNEWRTLAILGSGNPSTPAEIVELSSIDKVSVSRAVTNLSKRGWILVRANRSDARSKVLTLSKAGKAVYHDLVPRMLEAEVELLSVLTDAEVSELKRLMEKLHSVADKPA</sequence>
<gene>
    <name evidence="5" type="ORF">ROA7745_01119</name>
</gene>
<dbReference type="PROSITE" id="PS50995">
    <property type="entry name" value="HTH_MARR_2"/>
    <property type="match status" value="1"/>
</dbReference>
<dbReference type="Pfam" id="PF12802">
    <property type="entry name" value="MarR_2"/>
    <property type="match status" value="1"/>
</dbReference>
<dbReference type="AlphaFoldDB" id="A0A1X7BNV3"/>
<dbReference type="GO" id="GO:0003700">
    <property type="term" value="F:DNA-binding transcription factor activity"/>
    <property type="evidence" value="ECO:0007669"/>
    <property type="project" value="InterPro"/>
</dbReference>
<evidence type="ECO:0000313" key="6">
    <source>
        <dbReference type="Proteomes" id="UP000193224"/>
    </source>
</evidence>
<dbReference type="Proteomes" id="UP000193224">
    <property type="component" value="Unassembled WGS sequence"/>
</dbReference>
<dbReference type="InterPro" id="IPR036390">
    <property type="entry name" value="WH_DNA-bd_sf"/>
</dbReference>
<dbReference type="Gene3D" id="1.10.10.10">
    <property type="entry name" value="Winged helix-like DNA-binding domain superfamily/Winged helix DNA-binding domain"/>
    <property type="match status" value="1"/>
</dbReference>
<proteinExistence type="predicted"/>
<feature type="domain" description="HTH marR-type" evidence="4">
    <location>
        <begin position="35"/>
        <end position="169"/>
    </location>
</feature>
<dbReference type="EMBL" id="FWXB01000003">
    <property type="protein sequence ID" value="SMC11307.1"/>
    <property type="molecule type" value="Genomic_DNA"/>
</dbReference>
<dbReference type="InterPro" id="IPR000835">
    <property type="entry name" value="HTH_MarR-typ"/>
</dbReference>
<evidence type="ECO:0000259" key="4">
    <source>
        <dbReference type="PROSITE" id="PS50995"/>
    </source>
</evidence>
<reference evidence="5 6" key="1">
    <citation type="submission" date="2017-03" db="EMBL/GenBank/DDBJ databases">
        <authorList>
            <person name="Afonso C.L."/>
            <person name="Miller P.J."/>
            <person name="Scott M.A."/>
            <person name="Spackman E."/>
            <person name="Goraichik I."/>
            <person name="Dimitrov K.M."/>
            <person name="Suarez D.L."/>
            <person name="Swayne D.E."/>
        </authorList>
    </citation>
    <scope>NUCLEOTIDE SEQUENCE [LARGE SCALE GENOMIC DNA]</scope>
    <source>
        <strain evidence="5 6">CECT 7745</strain>
    </source>
</reference>
<dbReference type="InterPro" id="IPR036388">
    <property type="entry name" value="WH-like_DNA-bd_sf"/>
</dbReference>
<protein>
    <submittedName>
        <fullName evidence="5">Putative HTH-type transcriptional regulator/GBAA_1941/BAS1801</fullName>
    </submittedName>
</protein>
<evidence type="ECO:0000256" key="3">
    <source>
        <dbReference type="ARBA" id="ARBA00023163"/>
    </source>
</evidence>
<keyword evidence="6" id="KW-1185">Reference proteome</keyword>
<evidence type="ECO:0000256" key="1">
    <source>
        <dbReference type="ARBA" id="ARBA00023015"/>
    </source>
</evidence>
<dbReference type="SMART" id="SM00347">
    <property type="entry name" value="HTH_MARR"/>
    <property type="match status" value="1"/>
</dbReference>
<accession>A0A1X7BNV3</accession>
<keyword evidence="2" id="KW-0238">DNA-binding</keyword>
<dbReference type="PANTHER" id="PTHR35790:SF4">
    <property type="entry name" value="HTH-TYPE TRANSCRIPTIONAL REGULATOR PCHR"/>
    <property type="match status" value="1"/>
</dbReference>
<keyword evidence="3" id="KW-0804">Transcription</keyword>
<organism evidence="5 6">
    <name type="scientific">Roseovarius aestuarii</name>
    <dbReference type="NCBI Taxonomy" id="475083"/>
    <lineage>
        <taxon>Bacteria</taxon>
        <taxon>Pseudomonadati</taxon>
        <taxon>Pseudomonadota</taxon>
        <taxon>Alphaproteobacteria</taxon>
        <taxon>Rhodobacterales</taxon>
        <taxon>Roseobacteraceae</taxon>
        <taxon>Roseovarius</taxon>
    </lineage>
</organism>